<dbReference type="EMBL" id="NWUJ01000008">
    <property type="protein sequence ID" value="PFH33572.1"/>
    <property type="molecule type" value="Genomic_DNA"/>
</dbReference>
<dbReference type="GeneID" id="40312715"/>
<dbReference type="OrthoDB" id="331341at2759"/>
<dbReference type="VEuPathDB" id="ToxoDB:BESB_077890"/>
<feature type="domain" description="GYF" evidence="2">
    <location>
        <begin position="445"/>
        <end position="498"/>
    </location>
</feature>
<feature type="compositionally biased region" description="Acidic residues" evidence="1">
    <location>
        <begin position="514"/>
        <end position="531"/>
    </location>
</feature>
<dbReference type="SUPFAM" id="SSF55277">
    <property type="entry name" value="GYF domain"/>
    <property type="match status" value="1"/>
</dbReference>
<feature type="compositionally biased region" description="Acidic residues" evidence="1">
    <location>
        <begin position="553"/>
        <end position="562"/>
    </location>
</feature>
<proteinExistence type="predicted"/>
<evidence type="ECO:0000256" key="1">
    <source>
        <dbReference type="SAM" id="MobiDB-lite"/>
    </source>
</evidence>
<dbReference type="InterPro" id="IPR039905">
    <property type="entry name" value="CD2BP2/Lin1"/>
</dbReference>
<sequence length="584" mass="64374">MEKCKREEAPEGSSMPPPKRVCFKAEQDVKLVDKCVIREESAREALDAESAEDRSDLDARYPKDEVEKIRRRKKILAAGVAALGYGVSDTDVDTVNSRSAAVAASEADPEVEKDETGVAFEPFNMRKEFQEGTFDEDGNYVWRAKLHEEVKDGWLDAIDAGDARTAFRTEDERRRVLSRMDAEPEAVAVDVPASLRALSELLQPGETPTAAIRRVKAEASQRHAKEAAAECSVGGGRGGERGAGSASEASASEASASARQERRREEDEEDEAFRRPAARRKRRRDGEASSGGAGNEPAKADEAVERGGAKPPAEAPSAGSGSDSAKPGGAPPTNAADERMETDDEKDDGEPARRARAPQRRQAKGTRGGKMDGEELRVFNAITDLCSSLMTIGRNVYFLRREDILKELDAERARATPGTDGAETPMEDASREASGMASGSRGAPTTYWQFRWLNNPTDTEIHGPYPAAMFQAWMQQGFISDETSMEVRQTSAANDPLDGVWLSWRQADFRSAEEAEEEEREREAEEEEREREEEADRARAEEAARSKKQRELDGEDDEGEGAEYEKRSRKDDRVMKMLEKSGAR</sequence>
<feature type="region of interest" description="Disordered" evidence="1">
    <location>
        <begin position="1"/>
        <end position="20"/>
    </location>
</feature>
<feature type="compositionally biased region" description="Basic and acidic residues" evidence="1">
    <location>
        <begin position="215"/>
        <end position="228"/>
    </location>
</feature>
<gene>
    <name evidence="3" type="ORF">BESB_077890</name>
</gene>
<dbReference type="Proteomes" id="UP000224006">
    <property type="component" value="Chromosome VII"/>
</dbReference>
<dbReference type="GO" id="GO:0005682">
    <property type="term" value="C:U5 snRNP"/>
    <property type="evidence" value="ECO:0007669"/>
    <property type="project" value="InterPro"/>
</dbReference>
<feature type="compositionally biased region" description="Basic and acidic residues" evidence="1">
    <location>
        <begin position="563"/>
        <end position="584"/>
    </location>
</feature>
<accession>A0A2A9MDW3</accession>
<dbReference type="InterPro" id="IPR003169">
    <property type="entry name" value="GYF"/>
</dbReference>
<dbReference type="PROSITE" id="PS50829">
    <property type="entry name" value="GYF"/>
    <property type="match status" value="1"/>
</dbReference>
<feature type="region of interest" description="Disordered" evidence="1">
    <location>
        <begin position="215"/>
        <end position="370"/>
    </location>
</feature>
<dbReference type="KEGG" id="bbes:BESB_077890"/>
<feature type="compositionally biased region" description="Low complexity" evidence="1">
    <location>
        <begin position="243"/>
        <end position="258"/>
    </location>
</feature>
<dbReference type="Gene3D" id="3.30.1490.40">
    <property type="match status" value="1"/>
</dbReference>
<dbReference type="AlphaFoldDB" id="A0A2A9MDW3"/>
<feature type="region of interest" description="Disordered" evidence="1">
    <location>
        <begin position="42"/>
        <end position="63"/>
    </location>
</feature>
<name>A0A2A9MDW3_BESBE</name>
<evidence type="ECO:0000259" key="2">
    <source>
        <dbReference type="PROSITE" id="PS50829"/>
    </source>
</evidence>
<comment type="caution">
    <text evidence="3">The sequence shown here is derived from an EMBL/GenBank/DDBJ whole genome shotgun (WGS) entry which is preliminary data.</text>
</comment>
<feature type="compositionally biased region" description="Basic residues" evidence="1">
    <location>
        <begin position="354"/>
        <end position="364"/>
    </location>
</feature>
<feature type="region of interest" description="Disordered" evidence="1">
    <location>
        <begin position="512"/>
        <end position="584"/>
    </location>
</feature>
<dbReference type="PANTHER" id="PTHR13138:SF3">
    <property type="entry name" value="CD2 ANTIGEN CYTOPLASMIC TAIL-BINDING PROTEIN 2"/>
    <property type="match status" value="1"/>
</dbReference>
<organism evidence="3 4">
    <name type="scientific">Besnoitia besnoiti</name>
    <name type="common">Apicomplexan protozoan</name>
    <dbReference type="NCBI Taxonomy" id="94643"/>
    <lineage>
        <taxon>Eukaryota</taxon>
        <taxon>Sar</taxon>
        <taxon>Alveolata</taxon>
        <taxon>Apicomplexa</taxon>
        <taxon>Conoidasida</taxon>
        <taxon>Coccidia</taxon>
        <taxon>Eucoccidiorida</taxon>
        <taxon>Eimeriorina</taxon>
        <taxon>Sarcocystidae</taxon>
        <taxon>Besnoitia</taxon>
    </lineage>
</organism>
<feature type="compositionally biased region" description="Basic and acidic residues" evidence="1">
    <location>
        <begin position="532"/>
        <end position="552"/>
    </location>
</feature>
<feature type="region of interest" description="Disordered" evidence="1">
    <location>
        <begin position="414"/>
        <end position="442"/>
    </location>
</feature>
<evidence type="ECO:0000313" key="4">
    <source>
        <dbReference type="Proteomes" id="UP000224006"/>
    </source>
</evidence>
<dbReference type="RefSeq" id="XP_029217581.1">
    <property type="nucleotide sequence ID" value="XM_029366150.1"/>
</dbReference>
<protein>
    <recommendedName>
        <fullName evidence="2">GYF domain-containing protein</fullName>
    </recommendedName>
</protein>
<dbReference type="PANTHER" id="PTHR13138">
    <property type="entry name" value="PROTEIN LIN1"/>
    <property type="match status" value="1"/>
</dbReference>
<dbReference type="STRING" id="94643.A0A2A9MDW3"/>
<feature type="compositionally biased region" description="Basic and acidic residues" evidence="1">
    <location>
        <begin position="298"/>
        <end position="308"/>
    </location>
</feature>
<evidence type="ECO:0000313" key="3">
    <source>
        <dbReference type="EMBL" id="PFH33572.1"/>
    </source>
</evidence>
<dbReference type="InterPro" id="IPR035445">
    <property type="entry name" value="GYF-like_dom_sf"/>
</dbReference>
<keyword evidence="4" id="KW-1185">Reference proteome</keyword>
<reference evidence="3 4" key="1">
    <citation type="submission" date="2017-09" db="EMBL/GenBank/DDBJ databases">
        <title>Genome sequencing of Besnoitia besnoiti strain Bb-Ger1.</title>
        <authorList>
            <person name="Schares G."/>
            <person name="Venepally P."/>
            <person name="Lorenzi H.A."/>
        </authorList>
    </citation>
    <scope>NUCLEOTIDE SEQUENCE [LARGE SCALE GENOMIC DNA]</scope>
    <source>
        <strain evidence="3 4">Bb-Ger1</strain>
    </source>
</reference>